<keyword evidence="3" id="KW-0547">Nucleotide-binding</keyword>
<evidence type="ECO:0000313" key="9">
    <source>
        <dbReference type="Proteomes" id="UP000741360"/>
    </source>
</evidence>
<proteinExistence type="predicted"/>
<evidence type="ECO:0000256" key="6">
    <source>
        <dbReference type="ARBA" id="ARBA00023136"/>
    </source>
</evidence>
<dbReference type="InterPro" id="IPR047641">
    <property type="entry name" value="ABC_transpr_MalK/UgpC-like"/>
</dbReference>
<dbReference type="Pfam" id="PF00005">
    <property type="entry name" value="ABC_tran"/>
    <property type="match status" value="1"/>
</dbReference>
<dbReference type="SUPFAM" id="SSF52540">
    <property type="entry name" value="P-loop containing nucleoside triphosphate hydrolases"/>
    <property type="match status" value="1"/>
</dbReference>
<protein>
    <submittedName>
        <fullName evidence="8">ABC transporter ATP-binding protein</fullName>
    </submittedName>
</protein>
<keyword evidence="4 8" id="KW-0067">ATP-binding</keyword>
<dbReference type="FunFam" id="3.40.50.300:FF:000042">
    <property type="entry name" value="Maltose/maltodextrin ABC transporter, ATP-binding protein"/>
    <property type="match status" value="1"/>
</dbReference>
<dbReference type="GO" id="GO:0140359">
    <property type="term" value="F:ABC-type transporter activity"/>
    <property type="evidence" value="ECO:0007669"/>
    <property type="project" value="UniProtKB-ARBA"/>
</dbReference>
<dbReference type="GO" id="GO:0055052">
    <property type="term" value="C:ATP-binding cassette (ABC) transporter complex, substrate-binding subunit-containing"/>
    <property type="evidence" value="ECO:0007669"/>
    <property type="project" value="TreeGrafter"/>
</dbReference>
<keyword evidence="5" id="KW-1278">Translocase</keyword>
<name>A0A932GPQ1_UNCTE</name>
<reference evidence="8" key="1">
    <citation type="submission" date="2020-07" db="EMBL/GenBank/DDBJ databases">
        <title>Huge and variable diversity of episymbiotic CPR bacteria and DPANN archaea in groundwater ecosystems.</title>
        <authorList>
            <person name="He C.Y."/>
            <person name="Keren R."/>
            <person name="Whittaker M."/>
            <person name="Farag I.F."/>
            <person name="Doudna J."/>
            <person name="Cate J.H.D."/>
            <person name="Banfield J.F."/>
        </authorList>
    </citation>
    <scope>NUCLEOTIDE SEQUENCE</scope>
    <source>
        <strain evidence="8">NC_groundwater_717_Ag_S-0.2um_59_8</strain>
    </source>
</reference>
<sequence>MIEIRGVSKIFNVGTRQVQPLRNVTLEVREGEFFVLLGPSGSGKSTLLRCVSGLEEPDEGEISLDGRVVFSKSKRIALDPADRGIGMVFQSYAIWPHLSVLDNVTLPLIRGKRRMPRRLAVEKGREVLKLVQMDALMDRPASLLSGGQQQRVAVARALSIEPKVLLMDEPLSNLDARLREEVREEIKNLTRQIGITVLYITHDQIEAMALASRIAVLANGEVKQVSLPREVYKKPASHEVATLLGTMNWLSGRVIRDGLVETPIGEVRIGTQGLGNDDEILLGIRLEHLCVASSAAAGENEFPAEVISQTFLGDQIWYHLRVGPTRMVWKTFHDIDLPKTVYARLPKEKILVFAGR</sequence>
<dbReference type="Gene3D" id="3.40.50.300">
    <property type="entry name" value="P-loop containing nucleotide triphosphate hydrolases"/>
    <property type="match status" value="1"/>
</dbReference>
<dbReference type="InterPro" id="IPR003593">
    <property type="entry name" value="AAA+_ATPase"/>
</dbReference>
<dbReference type="GO" id="GO:0016887">
    <property type="term" value="F:ATP hydrolysis activity"/>
    <property type="evidence" value="ECO:0007669"/>
    <property type="project" value="InterPro"/>
</dbReference>
<dbReference type="PANTHER" id="PTHR43875:SF15">
    <property type="entry name" value="TREHALOSE IMPORT ATP-BINDING PROTEIN SUGC"/>
    <property type="match status" value="1"/>
</dbReference>
<evidence type="ECO:0000256" key="5">
    <source>
        <dbReference type="ARBA" id="ARBA00022967"/>
    </source>
</evidence>
<dbReference type="SUPFAM" id="SSF50331">
    <property type="entry name" value="MOP-like"/>
    <property type="match status" value="1"/>
</dbReference>
<dbReference type="InterPro" id="IPR003439">
    <property type="entry name" value="ABC_transporter-like_ATP-bd"/>
</dbReference>
<evidence type="ECO:0000256" key="3">
    <source>
        <dbReference type="ARBA" id="ARBA00022741"/>
    </source>
</evidence>
<keyword evidence="2" id="KW-1003">Cell membrane</keyword>
<dbReference type="GO" id="GO:0005524">
    <property type="term" value="F:ATP binding"/>
    <property type="evidence" value="ECO:0007669"/>
    <property type="project" value="UniProtKB-KW"/>
</dbReference>
<evidence type="ECO:0000313" key="8">
    <source>
        <dbReference type="EMBL" id="MBI3014809.1"/>
    </source>
</evidence>
<evidence type="ECO:0000256" key="1">
    <source>
        <dbReference type="ARBA" id="ARBA00022448"/>
    </source>
</evidence>
<keyword evidence="1" id="KW-0813">Transport</keyword>
<comment type="caution">
    <text evidence="8">The sequence shown here is derived from an EMBL/GenBank/DDBJ whole genome shotgun (WGS) entry which is preliminary data.</text>
</comment>
<dbReference type="InterPro" id="IPR027417">
    <property type="entry name" value="P-loop_NTPase"/>
</dbReference>
<dbReference type="InterPro" id="IPR017871">
    <property type="entry name" value="ABC_transporter-like_CS"/>
</dbReference>
<dbReference type="PROSITE" id="PS00211">
    <property type="entry name" value="ABC_TRANSPORTER_1"/>
    <property type="match status" value="1"/>
</dbReference>
<evidence type="ECO:0000256" key="4">
    <source>
        <dbReference type="ARBA" id="ARBA00022840"/>
    </source>
</evidence>
<organism evidence="8 9">
    <name type="scientific">Tectimicrobiota bacterium</name>
    <dbReference type="NCBI Taxonomy" id="2528274"/>
    <lineage>
        <taxon>Bacteria</taxon>
        <taxon>Pseudomonadati</taxon>
        <taxon>Nitrospinota/Tectimicrobiota group</taxon>
        <taxon>Candidatus Tectimicrobiota</taxon>
    </lineage>
</organism>
<dbReference type="SMART" id="SM00382">
    <property type="entry name" value="AAA"/>
    <property type="match status" value="1"/>
</dbReference>
<dbReference type="EMBL" id="JACPSX010000127">
    <property type="protein sequence ID" value="MBI3014809.1"/>
    <property type="molecule type" value="Genomic_DNA"/>
</dbReference>
<accession>A0A932GPQ1</accession>
<dbReference type="AlphaFoldDB" id="A0A932GPQ1"/>
<dbReference type="Proteomes" id="UP000741360">
    <property type="component" value="Unassembled WGS sequence"/>
</dbReference>
<keyword evidence="6" id="KW-0472">Membrane</keyword>
<gene>
    <name evidence="8" type="ORF">HYY65_07085</name>
</gene>
<evidence type="ECO:0000259" key="7">
    <source>
        <dbReference type="PROSITE" id="PS50893"/>
    </source>
</evidence>
<dbReference type="PROSITE" id="PS50893">
    <property type="entry name" value="ABC_TRANSPORTER_2"/>
    <property type="match status" value="1"/>
</dbReference>
<dbReference type="InterPro" id="IPR008995">
    <property type="entry name" value="Mo/tungstate-bd_C_term_dom"/>
</dbReference>
<feature type="domain" description="ABC transporter" evidence="7">
    <location>
        <begin position="2"/>
        <end position="244"/>
    </location>
</feature>
<evidence type="ECO:0000256" key="2">
    <source>
        <dbReference type="ARBA" id="ARBA00022475"/>
    </source>
</evidence>
<dbReference type="PANTHER" id="PTHR43875">
    <property type="entry name" value="MALTODEXTRIN IMPORT ATP-BINDING PROTEIN MSMX"/>
    <property type="match status" value="1"/>
</dbReference>